<dbReference type="InterPro" id="IPR052701">
    <property type="entry name" value="GAG_Ulvan_Degrading_Sulfatases"/>
</dbReference>
<dbReference type="Proteomes" id="UP000293172">
    <property type="component" value="Unassembled WGS sequence"/>
</dbReference>
<gene>
    <name evidence="3" type="ORF">DNK44_11505</name>
</gene>
<feature type="transmembrane region" description="Helical" evidence="1">
    <location>
        <begin position="178"/>
        <end position="199"/>
    </location>
</feature>
<evidence type="ECO:0000259" key="2">
    <source>
        <dbReference type="Pfam" id="PF00884"/>
    </source>
</evidence>
<reference evidence="3 4" key="1">
    <citation type="submission" date="2018-06" db="EMBL/GenBank/DDBJ databases">
        <title>Three novel Pseudomonas species isolated from symptomatic oak.</title>
        <authorList>
            <person name="Bueno-Gonzalez V."/>
            <person name="Brady C."/>
        </authorList>
    </citation>
    <scope>NUCLEOTIDE SEQUENCE [LARGE SCALE GENOMIC DNA]</scope>
    <source>
        <strain evidence="3 4">P6B</strain>
    </source>
</reference>
<evidence type="ECO:0000256" key="1">
    <source>
        <dbReference type="SAM" id="Phobius"/>
    </source>
</evidence>
<keyword evidence="1" id="KW-0812">Transmembrane</keyword>
<proteinExistence type="predicted"/>
<keyword evidence="1" id="KW-0472">Membrane</keyword>
<evidence type="ECO:0000313" key="3">
    <source>
        <dbReference type="EMBL" id="TBU92988.1"/>
    </source>
</evidence>
<dbReference type="SUPFAM" id="SSF53649">
    <property type="entry name" value="Alkaline phosphatase-like"/>
    <property type="match status" value="1"/>
</dbReference>
<accession>A0A4Q9R1X0</accession>
<comment type="caution">
    <text evidence="3">The sequence shown here is derived from an EMBL/GenBank/DDBJ whole genome shotgun (WGS) entry which is preliminary data.</text>
</comment>
<dbReference type="Gene3D" id="3.40.720.10">
    <property type="entry name" value="Alkaline Phosphatase, subunit A"/>
    <property type="match status" value="1"/>
</dbReference>
<dbReference type="EMBL" id="QJUL01000013">
    <property type="protein sequence ID" value="TBU92988.1"/>
    <property type="molecule type" value="Genomic_DNA"/>
</dbReference>
<organism evidence="3 4">
    <name type="scientific">Phytopseudomonas dryadis</name>
    <dbReference type="NCBI Taxonomy" id="2487520"/>
    <lineage>
        <taxon>Bacteria</taxon>
        <taxon>Pseudomonadati</taxon>
        <taxon>Pseudomonadota</taxon>
        <taxon>Gammaproteobacteria</taxon>
        <taxon>Pseudomonadales</taxon>
        <taxon>Pseudomonadaceae</taxon>
        <taxon>Phytopseudomonas</taxon>
    </lineage>
</organism>
<dbReference type="AlphaFoldDB" id="A0A4Q9R1X0"/>
<feature type="transmembrane region" description="Helical" evidence="1">
    <location>
        <begin position="61"/>
        <end position="83"/>
    </location>
</feature>
<dbReference type="Pfam" id="PF00884">
    <property type="entry name" value="Sulfatase"/>
    <property type="match status" value="1"/>
</dbReference>
<dbReference type="InterPro" id="IPR000917">
    <property type="entry name" value="Sulfatase_N"/>
</dbReference>
<dbReference type="InterPro" id="IPR017850">
    <property type="entry name" value="Alkaline_phosphatase_core_sf"/>
</dbReference>
<name>A0A4Q9R1X0_9GAMM</name>
<protein>
    <recommendedName>
        <fullName evidence="2">Sulfatase N-terminal domain-containing protein</fullName>
    </recommendedName>
</protein>
<feature type="transmembrane region" description="Helical" evidence="1">
    <location>
        <begin position="95"/>
        <end position="124"/>
    </location>
</feature>
<feature type="domain" description="Sulfatase N-terminal" evidence="2">
    <location>
        <begin position="260"/>
        <end position="545"/>
    </location>
</feature>
<feature type="transmembrane region" description="Helical" evidence="1">
    <location>
        <begin position="144"/>
        <end position="166"/>
    </location>
</feature>
<dbReference type="PANTHER" id="PTHR43751">
    <property type="entry name" value="SULFATASE"/>
    <property type="match status" value="1"/>
</dbReference>
<dbReference type="OrthoDB" id="9786870at2"/>
<feature type="transmembrane region" description="Helical" evidence="1">
    <location>
        <begin position="27"/>
        <end position="49"/>
    </location>
</feature>
<dbReference type="PANTHER" id="PTHR43751:SF3">
    <property type="entry name" value="SULFATASE N-TERMINAL DOMAIN-CONTAINING PROTEIN"/>
    <property type="match status" value="1"/>
</dbReference>
<sequence length="641" mass="71746">MLRRYFRLFFENGMSFGMYSSLCGRHWMALLAETILWALPSSLFLYVYIAHFEASSTVLLPHLIVIAAFWLGIVGLRLVNWRFTAAVSSCLQKGIAAFFLLAPPLLLTLWYTSVLIGLVSWGRITTWPLLKVYLLQLGHLTDVLSLPAWMLLAVLPLFVLLFVLLYRLLPWLDGCRAVSMRLTIPGLLGISLLGMAASVSQVMTLSGLADLHPQEPIGVSFFSSRSSALQSHAVAVSPLVDAAENREWSSYQPILPFSHRNVVLIVGDALRADHMGIYGYSRSTTPFLEASARDYQTLMPRSTRSVCAESSCGLMAIASSRPLHLLPTKPLTLHEVLRRHGYRTNLILGGDHTHFYGLKEAYGAVDSYFDGTHQTARYINDDLLLAEHVAELPPYDGGKPVMFQFHLMSTHGLGLRHDSSEIFQPAVNYYRWPSGKARIAPSPNDIPKAVNYYDNGVLQFDQIVQRLLVELESKGYLDNAVIVITGDHGEMLGEKELFGHQYRVDEEVLRIPLILQRRGYTGEPLGDWSLTSQIDVAPTILRELGIEAPSVWRGVSLQSPVVSRIIHFQQAPQVGLYEVNVSKPPLKYWKNLIAGEEFVYNLQEDPGETSNIVGLFERTEIESWRSEVMSSGVSGQELVHH</sequence>
<evidence type="ECO:0000313" key="4">
    <source>
        <dbReference type="Proteomes" id="UP000293172"/>
    </source>
</evidence>
<keyword evidence="1" id="KW-1133">Transmembrane helix</keyword>